<dbReference type="STRING" id="1314776.A0A166BTJ9"/>
<evidence type="ECO:0000313" key="2">
    <source>
        <dbReference type="Proteomes" id="UP000076798"/>
    </source>
</evidence>
<name>A0A166BTJ9_9AGAM</name>
<dbReference type="OrthoDB" id="3222060at2759"/>
<organism evidence="1 2">
    <name type="scientific">Sistotremastrum suecicum HHB10207 ss-3</name>
    <dbReference type="NCBI Taxonomy" id="1314776"/>
    <lineage>
        <taxon>Eukaryota</taxon>
        <taxon>Fungi</taxon>
        <taxon>Dikarya</taxon>
        <taxon>Basidiomycota</taxon>
        <taxon>Agaricomycotina</taxon>
        <taxon>Agaricomycetes</taxon>
        <taxon>Sistotremastrales</taxon>
        <taxon>Sistotremastraceae</taxon>
        <taxon>Sistotremastrum</taxon>
    </lineage>
</organism>
<feature type="non-terminal residue" evidence="1">
    <location>
        <position position="123"/>
    </location>
</feature>
<dbReference type="Proteomes" id="UP000076798">
    <property type="component" value="Unassembled WGS sequence"/>
</dbReference>
<evidence type="ECO:0000313" key="1">
    <source>
        <dbReference type="EMBL" id="KZT36730.1"/>
    </source>
</evidence>
<sequence>SSSFEASWARRTQARITRLCALNRAGNALCAWHDSRRERRLYPPRNAPPDTLNCGCSHAEALFEESLARHGVGAYLPGESVRMDPALRNPLLKLLEEVWGYKDGDFDKFKARTIAPNGEERWD</sequence>
<dbReference type="AlphaFoldDB" id="A0A166BTJ9"/>
<proteinExistence type="predicted"/>
<dbReference type="EMBL" id="KV428100">
    <property type="protein sequence ID" value="KZT36730.1"/>
    <property type="molecule type" value="Genomic_DNA"/>
</dbReference>
<protein>
    <submittedName>
        <fullName evidence="1">Uncharacterized protein</fullName>
    </submittedName>
</protein>
<feature type="non-terminal residue" evidence="1">
    <location>
        <position position="1"/>
    </location>
</feature>
<gene>
    <name evidence="1" type="ORF">SISSUDRAFT_962094</name>
</gene>
<reference evidence="1 2" key="1">
    <citation type="journal article" date="2016" name="Mol. Biol. Evol.">
        <title>Comparative Genomics of Early-Diverging Mushroom-Forming Fungi Provides Insights into the Origins of Lignocellulose Decay Capabilities.</title>
        <authorList>
            <person name="Nagy L.G."/>
            <person name="Riley R."/>
            <person name="Tritt A."/>
            <person name="Adam C."/>
            <person name="Daum C."/>
            <person name="Floudas D."/>
            <person name="Sun H."/>
            <person name="Yadav J.S."/>
            <person name="Pangilinan J."/>
            <person name="Larsson K.H."/>
            <person name="Matsuura K."/>
            <person name="Barry K."/>
            <person name="Labutti K."/>
            <person name="Kuo R."/>
            <person name="Ohm R.A."/>
            <person name="Bhattacharya S.S."/>
            <person name="Shirouzu T."/>
            <person name="Yoshinaga Y."/>
            <person name="Martin F.M."/>
            <person name="Grigoriev I.V."/>
            <person name="Hibbett D.S."/>
        </authorList>
    </citation>
    <scope>NUCLEOTIDE SEQUENCE [LARGE SCALE GENOMIC DNA]</scope>
    <source>
        <strain evidence="1 2">HHB10207 ss-3</strain>
    </source>
</reference>
<keyword evidence="2" id="KW-1185">Reference proteome</keyword>
<accession>A0A166BTJ9</accession>